<dbReference type="AlphaFoldDB" id="A0AAD5KRA0"/>
<proteinExistence type="predicted"/>
<protein>
    <recommendedName>
        <fullName evidence="6">Cuticular protein</fullName>
    </recommendedName>
</protein>
<evidence type="ECO:0000313" key="5">
    <source>
        <dbReference type="Proteomes" id="UP000820818"/>
    </source>
</evidence>
<dbReference type="PANTHER" id="PTHR12236">
    <property type="entry name" value="STRUCTURAL CONTITUENT OF CUTICLE"/>
    <property type="match status" value="1"/>
</dbReference>
<organism evidence="4 5">
    <name type="scientific">Daphnia sinensis</name>
    <dbReference type="NCBI Taxonomy" id="1820382"/>
    <lineage>
        <taxon>Eukaryota</taxon>
        <taxon>Metazoa</taxon>
        <taxon>Ecdysozoa</taxon>
        <taxon>Arthropoda</taxon>
        <taxon>Crustacea</taxon>
        <taxon>Branchiopoda</taxon>
        <taxon>Diplostraca</taxon>
        <taxon>Cladocera</taxon>
        <taxon>Anomopoda</taxon>
        <taxon>Daphniidae</taxon>
        <taxon>Daphnia</taxon>
        <taxon>Daphnia similis group</taxon>
    </lineage>
</organism>
<reference evidence="4 5" key="1">
    <citation type="submission" date="2022-05" db="EMBL/GenBank/DDBJ databases">
        <title>A multi-omics perspective on studying reproductive biology in Daphnia sinensis.</title>
        <authorList>
            <person name="Jia J."/>
        </authorList>
    </citation>
    <scope>NUCLEOTIDE SEQUENCE [LARGE SCALE GENOMIC DNA]</scope>
    <source>
        <strain evidence="4 5">WSL</strain>
    </source>
</reference>
<dbReference type="InterPro" id="IPR000618">
    <property type="entry name" value="Insect_cuticle"/>
</dbReference>
<dbReference type="Proteomes" id="UP000820818">
    <property type="component" value="Linkage Group LG5"/>
</dbReference>
<name>A0AAD5KRA0_9CRUS</name>
<dbReference type="GO" id="GO:0042302">
    <property type="term" value="F:structural constituent of cuticle"/>
    <property type="evidence" value="ECO:0007669"/>
    <property type="project" value="UniProtKB-UniRule"/>
</dbReference>
<gene>
    <name evidence="4" type="ORF">GHT06_015461</name>
</gene>
<feature type="chain" id="PRO_5042067827" description="Cuticular protein" evidence="3">
    <location>
        <begin position="20"/>
        <end position="130"/>
    </location>
</feature>
<dbReference type="GO" id="GO:0031012">
    <property type="term" value="C:extracellular matrix"/>
    <property type="evidence" value="ECO:0007669"/>
    <property type="project" value="TreeGrafter"/>
</dbReference>
<keyword evidence="1 2" id="KW-0193">Cuticle</keyword>
<feature type="signal peptide" evidence="3">
    <location>
        <begin position="1"/>
        <end position="19"/>
    </location>
</feature>
<dbReference type="Pfam" id="PF00379">
    <property type="entry name" value="Chitin_bind_4"/>
    <property type="match status" value="1"/>
</dbReference>
<evidence type="ECO:0008006" key="6">
    <source>
        <dbReference type="Google" id="ProtNLM"/>
    </source>
</evidence>
<evidence type="ECO:0000256" key="2">
    <source>
        <dbReference type="PROSITE-ProRule" id="PRU00497"/>
    </source>
</evidence>
<comment type="caution">
    <text evidence="4">The sequence shown here is derived from an EMBL/GenBank/DDBJ whole genome shotgun (WGS) entry which is preliminary data.</text>
</comment>
<keyword evidence="5" id="KW-1185">Reference proteome</keyword>
<evidence type="ECO:0000256" key="3">
    <source>
        <dbReference type="SAM" id="SignalP"/>
    </source>
</evidence>
<keyword evidence="3" id="KW-0732">Signal</keyword>
<evidence type="ECO:0000256" key="1">
    <source>
        <dbReference type="ARBA" id="ARBA00022460"/>
    </source>
</evidence>
<sequence length="130" mass="14673">MQVQIIFAAVLSLAVLIAGKEKSNYREVKPAYDQLQVAMPYAFAWVVKDEPTRNDYAHQQESDGKVTTGSYRVVLPDGRTQMVAYRSDENGYVVDVKFQGETKYPEYQPSLYNNKQSYALPKGNADIPKA</sequence>
<dbReference type="EMBL" id="WJBH02000005">
    <property type="protein sequence ID" value="KAI9558672.1"/>
    <property type="molecule type" value="Genomic_DNA"/>
</dbReference>
<dbReference type="GO" id="GO:0005615">
    <property type="term" value="C:extracellular space"/>
    <property type="evidence" value="ECO:0007669"/>
    <property type="project" value="TreeGrafter"/>
</dbReference>
<dbReference type="InterPro" id="IPR051217">
    <property type="entry name" value="Insect_Cuticle_Struc_Prot"/>
</dbReference>
<dbReference type="PROSITE" id="PS51155">
    <property type="entry name" value="CHIT_BIND_RR_2"/>
    <property type="match status" value="1"/>
</dbReference>
<accession>A0AAD5KRA0</accession>
<evidence type="ECO:0000313" key="4">
    <source>
        <dbReference type="EMBL" id="KAI9558672.1"/>
    </source>
</evidence>
<dbReference type="PANTHER" id="PTHR12236:SF79">
    <property type="entry name" value="CUTICULAR PROTEIN 50CB-RELATED"/>
    <property type="match status" value="1"/>
</dbReference>